<evidence type="ECO:0000256" key="2">
    <source>
        <dbReference type="SAM" id="SignalP"/>
    </source>
</evidence>
<evidence type="ECO:0000313" key="5">
    <source>
        <dbReference type="EMBL" id="CAD9585173.1"/>
    </source>
</evidence>
<accession>A0A7S2P916</accession>
<dbReference type="EMBL" id="HBGZ01006894">
    <property type="protein sequence ID" value="CAD9585173.1"/>
    <property type="molecule type" value="Transcribed_RNA"/>
</dbReference>
<organism evidence="5">
    <name type="scientific">Skeletonema marinoi</name>
    <dbReference type="NCBI Taxonomy" id="267567"/>
    <lineage>
        <taxon>Eukaryota</taxon>
        <taxon>Sar</taxon>
        <taxon>Stramenopiles</taxon>
        <taxon>Ochrophyta</taxon>
        <taxon>Bacillariophyta</taxon>
        <taxon>Coscinodiscophyceae</taxon>
        <taxon>Thalassiosirophycidae</taxon>
        <taxon>Thalassiosirales</taxon>
        <taxon>Skeletonemataceae</taxon>
        <taxon>Skeletonema</taxon>
        <taxon>Skeletonema marinoi-dohrnii complex</taxon>
    </lineage>
</organism>
<dbReference type="InterPro" id="IPR002049">
    <property type="entry name" value="LE_dom"/>
</dbReference>
<protein>
    <recommendedName>
        <fullName evidence="6">EGF-like domain-containing protein</fullName>
    </recommendedName>
</protein>
<feature type="chain" id="PRO_5031510431" description="EGF-like domain-containing protein" evidence="2">
    <location>
        <begin position="18"/>
        <end position="265"/>
    </location>
</feature>
<dbReference type="CDD" id="cd00055">
    <property type="entry name" value="EGF_Lam"/>
    <property type="match status" value="1"/>
</dbReference>
<evidence type="ECO:0000259" key="4">
    <source>
        <dbReference type="PROSITE" id="PS01248"/>
    </source>
</evidence>
<evidence type="ECO:0000259" key="3">
    <source>
        <dbReference type="PROSITE" id="PS00022"/>
    </source>
</evidence>
<keyword evidence="2" id="KW-0732">Signal</keyword>
<dbReference type="PROSITE" id="PS01248">
    <property type="entry name" value="EGF_LAM_1"/>
    <property type="match status" value="1"/>
</dbReference>
<evidence type="ECO:0000256" key="1">
    <source>
        <dbReference type="SAM" id="MobiDB-lite"/>
    </source>
</evidence>
<feature type="compositionally biased region" description="Basic residues" evidence="1">
    <location>
        <begin position="202"/>
        <end position="215"/>
    </location>
</feature>
<feature type="signal peptide" evidence="2">
    <location>
        <begin position="1"/>
        <end position="17"/>
    </location>
</feature>
<proteinExistence type="predicted"/>
<reference evidence="5" key="1">
    <citation type="submission" date="2021-01" db="EMBL/GenBank/DDBJ databases">
        <authorList>
            <person name="Corre E."/>
            <person name="Pelletier E."/>
            <person name="Niang G."/>
            <person name="Scheremetjew M."/>
            <person name="Finn R."/>
            <person name="Kale V."/>
            <person name="Holt S."/>
            <person name="Cochrane G."/>
            <person name="Meng A."/>
            <person name="Brown T."/>
            <person name="Cohen L."/>
        </authorList>
    </citation>
    <scope>NUCLEOTIDE SEQUENCE</scope>
    <source>
        <strain evidence="5">SM1012Den-03</strain>
    </source>
</reference>
<name>A0A7S2P916_9STRA</name>
<feature type="domain" description="EGF-like" evidence="3">
    <location>
        <begin position="121"/>
        <end position="132"/>
    </location>
</feature>
<gene>
    <name evidence="5" type="ORF">SMAR0320_LOCUS4865</name>
</gene>
<feature type="region of interest" description="Disordered" evidence="1">
    <location>
        <begin position="196"/>
        <end position="216"/>
    </location>
</feature>
<dbReference type="InterPro" id="IPR000742">
    <property type="entry name" value="EGF"/>
</dbReference>
<sequence length="265" mass="29568">MNLKLSILSFCVIVTTAREHHIRANLDDGHQLRFRATESALRRLLEREESIRSKKDTEEFHVLRGSGRFLPSTNCEDGVGNTWSCDKDTEECGATPEVCNTVCVAEVDCNGNGECKNGDSCDCDDRFDGDACDECARGYYRYNDDCRYYDVDIAYEFIFDFADNEDAEEDCLEVILGLQVQFDALVDDLPDEATVKVSSSGKSKRSHRRHLKSSHSKSELEVPLHVEVGECDSIKLVNAAILAVQDVSLPTGATFRTGRSKGSRD</sequence>
<evidence type="ECO:0008006" key="6">
    <source>
        <dbReference type="Google" id="ProtNLM"/>
    </source>
</evidence>
<dbReference type="AlphaFoldDB" id="A0A7S2P916"/>
<dbReference type="PROSITE" id="PS00022">
    <property type="entry name" value="EGF_1"/>
    <property type="match status" value="1"/>
</dbReference>
<feature type="domain" description="Laminin EGF-like" evidence="4">
    <location>
        <begin position="121"/>
        <end position="146"/>
    </location>
</feature>